<gene>
    <name evidence="1" type="ORF">PsorP6_016162</name>
</gene>
<protein>
    <submittedName>
        <fullName evidence="1">Uncharacterized protein</fullName>
    </submittedName>
</protein>
<accession>A0ACC0VQ30</accession>
<sequence>MHYYMTGIPFVRIEEPYLLEAVQLIRSMITLPTRKDMATKLLDECSKAVKKRVDEHMRRSPYNFLTRDAWSNVKNEPVINCMLVSPKYSRFLESSPTGEQAHTAAFLDADLIRVIKSATEFADKFFQGCALHSLHLFVKDVCAATKAKRGREFAEYPTGYPFENLLVFTTECKENVKFFKNHHVSRALFKERKVSILDWWLAQGEKWSTLRHLALRVFSMVASTASSDIRNILSDEAVKKRVYIKTNNRQFTQPVNDDAISDSDDSDNDLRV</sequence>
<reference evidence="1 2" key="1">
    <citation type="journal article" date="2022" name="bioRxiv">
        <title>The genome of the oomycete Peronosclerospora sorghi, a cosmopolitan pathogen of maize and sorghum, is inflated with dispersed pseudogenes.</title>
        <authorList>
            <person name="Fletcher K."/>
            <person name="Martin F."/>
            <person name="Isakeit T."/>
            <person name="Cavanaugh K."/>
            <person name="Magill C."/>
            <person name="Michelmore R."/>
        </authorList>
    </citation>
    <scope>NUCLEOTIDE SEQUENCE [LARGE SCALE GENOMIC DNA]</scope>
    <source>
        <strain evidence="1">P6</strain>
    </source>
</reference>
<organism evidence="1 2">
    <name type="scientific">Peronosclerospora sorghi</name>
    <dbReference type="NCBI Taxonomy" id="230839"/>
    <lineage>
        <taxon>Eukaryota</taxon>
        <taxon>Sar</taxon>
        <taxon>Stramenopiles</taxon>
        <taxon>Oomycota</taxon>
        <taxon>Peronosporomycetes</taxon>
        <taxon>Peronosporales</taxon>
        <taxon>Peronosporaceae</taxon>
        <taxon>Peronosclerospora</taxon>
    </lineage>
</organism>
<comment type="caution">
    <text evidence="1">The sequence shown here is derived from an EMBL/GenBank/DDBJ whole genome shotgun (WGS) entry which is preliminary data.</text>
</comment>
<dbReference type="EMBL" id="CM047587">
    <property type="protein sequence ID" value="KAI9908564.1"/>
    <property type="molecule type" value="Genomic_DNA"/>
</dbReference>
<name>A0ACC0VQ30_9STRA</name>
<keyword evidence="2" id="KW-1185">Reference proteome</keyword>
<dbReference type="Proteomes" id="UP001163321">
    <property type="component" value="Chromosome 8"/>
</dbReference>
<evidence type="ECO:0000313" key="1">
    <source>
        <dbReference type="EMBL" id="KAI9908564.1"/>
    </source>
</evidence>
<evidence type="ECO:0000313" key="2">
    <source>
        <dbReference type="Proteomes" id="UP001163321"/>
    </source>
</evidence>
<proteinExistence type="predicted"/>